<dbReference type="InterPro" id="IPR016181">
    <property type="entry name" value="Acyl_CoA_acyltransferase"/>
</dbReference>
<gene>
    <name evidence="8" type="ORF">JAZ04_11420</name>
</gene>
<accession>A0A9E4K5H7</accession>
<dbReference type="AlphaFoldDB" id="A0A9E4K5H7"/>
<dbReference type="PANTHER" id="PTHR36449:SF1">
    <property type="entry name" value="ACETYLTRANSFERASE"/>
    <property type="match status" value="1"/>
</dbReference>
<dbReference type="CDD" id="cd04301">
    <property type="entry name" value="NAT_SF"/>
    <property type="match status" value="1"/>
</dbReference>
<evidence type="ECO:0000256" key="2">
    <source>
        <dbReference type="ARBA" id="ARBA00022491"/>
    </source>
</evidence>
<sequence length="164" mass="18104">MSTLTAPCPLADYHDLDQFSCGVPALDNWLKKRARSNERSRASRTYVLCIDKRVIGYYALASGSLAAKYAPGKIKRNMPDPIPVMVLGRLAIDKEHQGKKLGDALLRDAILRILQAAEIAGIKAILVHAISEEAKQFYLDRSFTISPTEPMTLILPLESILGKL</sequence>
<dbReference type="PANTHER" id="PTHR36449">
    <property type="entry name" value="ACETYLTRANSFERASE-RELATED"/>
    <property type="match status" value="1"/>
</dbReference>
<evidence type="ECO:0000256" key="4">
    <source>
        <dbReference type="ARBA" id="ARBA00022679"/>
    </source>
</evidence>
<protein>
    <submittedName>
        <fullName evidence="8">GNAT family N-acetyltransferase</fullName>
    </submittedName>
</protein>
<organism evidence="8 9">
    <name type="scientific">Candidatus Thiodiazotropha lotti</name>
    <dbReference type="NCBI Taxonomy" id="2792787"/>
    <lineage>
        <taxon>Bacteria</taxon>
        <taxon>Pseudomonadati</taxon>
        <taxon>Pseudomonadota</taxon>
        <taxon>Gammaproteobacteria</taxon>
        <taxon>Chromatiales</taxon>
        <taxon>Sedimenticolaceae</taxon>
        <taxon>Candidatus Thiodiazotropha</taxon>
    </lineage>
</organism>
<evidence type="ECO:0000256" key="5">
    <source>
        <dbReference type="ARBA" id="ARBA00023315"/>
    </source>
</evidence>
<comment type="similarity">
    <text evidence="1">Belongs to the acetyltransferase family. GNAT subfamily.</text>
</comment>
<evidence type="ECO:0000259" key="7">
    <source>
        <dbReference type="Pfam" id="PF13508"/>
    </source>
</evidence>
<feature type="domain" description="N-acetyltransferase" evidence="7">
    <location>
        <begin position="43"/>
        <end position="140"/>
    </location>
</feature>
<dbReference type="EMBL" id="JAEPDI010000005">
    <property type="protein sequence ID" value="MCG7939448.1"/>
    <property type="molecule type" value="Genomic_DNA"/>
</dbReference>
<evidence type="ECO:0000256" key="6">
    <source>
        <dbReference type="ARBA" id="ARBA00049880"/>
    </source>
</evidence>
<evidence type="ECO:0000313" key="8">
    <source>
        <dbReference type="EMBL" id="MCG7939448.1"/>
    </source>
</evidence>
<comment type="caution">
    <text evidence="8">The sequence shown here is derived from an EMBL/GenBank/DDBJ whole genome shotgun (WGS) entry which is preliminary data.</text>
</comment>
<evidence type="ECO:0000313" key="9">
    <source>
        <dbReference type="Proteomes" id="UP000886687"/>
    </source>
</evidence>
<name>A0A9E4K5H7_9GAMM</name>
<comment type="catalytic activity">
    <reaction evidence="6">
        <text>glycyl-tRNA(Gly) + acetyl-CoA = N-acetylglycyl-tRNA(Gly) + CoA + H(+)</text>
        <dbReference type="Rhea" id="RHEA:81867"/>
        <dbReference type="Rhea" id="RHEA-COMP:9683"/>
        <dbReference type="Rhea" id="RHEA-COMP:19766"/>
        <dbReference type="ChEBI" id="CHEBI:15378"/>
        <dbReference type="ChEBI" id="CHEBI:57287"/>
        <dbReference type="ChEBI" id="CHEBI:57288"/>
        <dbReference type="ChEBI" id="CHEBI:78522"/>
        <dbReference type="ChEBI" id="CHEBI:232036"/>
    </reaction>
</comment>
<reference evidence="8" key="1">
    <citation type="journal article" date="2021" name="Proc. Natl. Acad. Sci. U.S.A.">
        <title>Global biogeography of chemosynthetic symbionts reveals both localized and globally distributed symbiont groups. .</title>
        <authorList>
            <person name="Osvatic J.T."/>
            <person name="Wilkins L.G.E."/>
            <person name="Leibrecht L."/>
            <person name="Leray M."/>
            <person name="Zauner S."/>
            <person name="Polzin J."/>
            <person name="Camacho Y."/>
            <person name="Gros O."/>
            <person name="van Gils J.A."/>
            <person name="Eisen J.A."/>
            <person name="Petersen J.M."/>
            <person name="Yuen B."/>
        </authorList>
    </citation>
    <scope>NUCLEOTIDE SEQUENCE</scope>
    <source>
        <strain evidence="8">MAGL173</strain>
    </source>
</reference>
<dbReference type="GO" id="GO:0016747">
    <property type="term" value="F:acyltransferase activity, transferring groups other than amino-acyl groups"/>
    <property type="evidence" value="ECO:0007669"/>
    <property type="project" value="InterPro"/>
</dbReference>
<keyword evidence="3" id="KW-1277">Toxin-antitoxin system</keyword>
<dbReference type="SUPFAM" id="SSF55729">
    <property type="entry name" value="Acyl-CoA N-acyltransferases (Nat)"/>
    <property type="match status" value="1"/>
</dbReference>
<dbReference type="Pfam" id="PF13508">
    <property type="entry name" value="Acetyltransf_7"/>
    <property type="match status" value="1"/>
</dbReference>
<dbReference type="InterPro" id="IPR000182">
    <property type="entry name" value="GNAT_dom"/>
</dbReference>
<dbReference type="Proteomes" id="UP000886687">
    <property type="component" value="Unassembled WGS sequence"/>
</dbReference>
<keyword evidence="2" id="KW-0678">Repressor</keyword>
<dbReference type="Gene3D" id="3.40.630.30">
    <property type="match status" value="1"/>
</dbReference>
<keyword evidence="4" id="KW-0808">Transferase</keyword>
<keyword evidence="5" id="KW-0012">Acyltransferase</keyword>
<evidence type="ECO:0000256" key="3">
    <source>
        <dbReference type="ARBA" id="ARBA00022649"/>
    </source>
</evidence>
<proteinExistence type="inferred from homology"/>
<evidence type="ECO:0000256" key="1">
    <source>
        <dbReference type="ARBA" id="ARBA00009342"/>
    </source>
</evidence>